<keyword evidence="4" id="KW-1185">Reference proteome</keyword>
<protein>
    <recommendedName>
        <fullName evidence="2">Tf2-1-like SH3-like domain-containing protein</fullName>
    </recommendedName>
</protein>
<gene>
    <name evidence="3" type="ORF">D0Y65_030724</name>
</gene>
<proteinExistence type="predicted"/>
<accession>A0A445I521</accession>
<feature type="compositionally biased region" description="Basic and acidic residues" evidence="1">
    <location>
        <begin position="171"/>
        <end position="189"/>
    </location>
</feature>
<organism evidence="3 4">
    <name type="scientific">Glycine soja</name>
    <name type="common">Wild soybean</name>
    <dbReference type="NCBI Taxonomy" id="3848"/>
    <lineage>
        <taxon>Eukaryota</taxon>
        <taxon>Viridiplantae</taxon>
        <taxon>Streptophyta</taxon>
        <taxon>Embryophyta</taxon>
        <taxon>Tracheophyta</taxon>
        <taxon>Spermatophyta</taxon>
        <taxon>Magnoliopsida</taxon>
        <taxon>eudicotyledons</taxon>
        <taxon>Gunneridae</taxon>
        <taxon>Pentapetalae</taxon>
        <taxon>rosids</taxon>
        <taxon>fabids</taxon>
        <taxon>Fabales</taxon>
        <taxon>Fabaceae</taxon>
        <taxon>Papilionoideae</taxon>
        <taxon>50 kb inversion clade</taxon>
        <taxon>NPAAA clade</taxon>
        <taxon>indigoferoid/millettioid clade</taxon>
        <taxon>Phaseoleae</taxon>
        <taxon>Glycine</taxon>
        <taxon>Glycine subgen. Soja</taxon>
    </lineage>
</organism>
<feature type="domain" description="Tf2-1-like SH3-like" evidence="2">
    <location>
        <begin position="33"/>
        <end position="97"/>
    </location>
</feature>
<dbReference type="Proteomes" id="UP000289340">
    <property type="component" value="Chromosome 11"/>
</dbReference>
<dbReference type="PANTHER" id="PTHR46148">
    <property type="entry name" value="CHROMO DOMAIN-CONTAINING PROTEIN"/>
    <property type="match status" value="1"/>
</dbReference>
<dbReference type="PANTHER" id="PTHR46148:SF52">
    <property type="entry name" value="OS04G0603800 PROTEIN"/>
    <property type="match status" value="1"/>
</dbReference>
<sequence>MLLNRLKGNLINAQTAMKIQADKKRLDRNFQVGDEVLVKLQPYRQHSAALRKNQKLSIRYFDPFTVLEKIGKVAYKLQLPDTTKIHPVFHASQLKQFQRASTEPYVSLPLSTFELGPLLGPMDILETWIIVKGSTLIPQVLIQWQGNGKAKSAKEREKEKLVTNGPRNVGGRKDSRVRLANRLRDKREG</sequence>
<feature type="region of interest" description="Disordered" evidence="1">
    <location>
        <begin position="151"/>
        <end position="189"/>
    </location>
</feature>
<evidence type="ECO:0000259" key="2">
    <source>
        <dbReference type="Pfam" id="PF24626"/>
    </source>
</evidence>
<evidence type="ECO:0000313" key="3">
    <source>
        <dbReference type="EMBL" id="RZB81099.1"/>
    </source>
</evidence>
<feature type="compositionally biased region" description="Basic and acidic residues" evidence="1">
    <location>
        <begin position="152"/>
        <end position="161"/>
    </location>
</feature>
<evidence type="ECO:0000313" key="4">
    <source>
        <dbReference type="Proteomes" id="UP000289340"/>
    </source>
</evidence>
<name>A0A445I521_GLYSO</name>
<reference evidence="3 4" key="1">
    <citation type="submission" date="2018-09" db="EMBL/GenBank/DDBJ databases">
        <title>A high-quality reference genome of wild soybean provides a powerful tool to mine soybean genomes.</title>
        <authorList>
            <person name="Xie M."/>
            <person name="Chung C.Y.L."/>
            <person name="Li M.-W."/>
            <person name="Wong F.-L."/>
            <person name="Chan T.-F."/>
            <person name="Lam H.-M."/>
        </authorList>
    </citation>
    <scope>NUCLEOTIDE SEQUENCE [LARGE SCALE GENOMIC DNA]</scope>
    <source>
        <strain evidence="4">cv. W05</strain>
        <tissue evidence="3">Hypocotyl of etiolated seedlings</tissue>
    </source>
</reference>
<dbReference type="Pfam" id="PF24626">
    <property type="entry name" value="SH3_Tf2-1"/>
    <property type="match status" value="1"/>
</dbReference>
<dbReference type="InterPro" id="IPR056924">
    <property type="entry name" value="SH3_Tf2-1"/>
</dbReference>
<evidence type="ECO:0000256" key="1">
    <source>
        <dbReference type="SAM" id="MobiDB-lite"/>
    </source>
</evidence>
<dbReference type="EMBL" id="QZWG01000011">
    <property type="protein sequence ID" value="RZB81099.1"/>
    <property type="molecule type" value="Genomic_DNA"/>
</dbReference>
<dbReference type="AlphaFoldDB" id="A0A445I521"/>
<comment type="caution">
    <text evidence="3">The sequence shown here is derived from an EMBL/GenBank/DDBJ whole genome shotgun (WGS) entry which is preliminary data.</text>
</comment>